<proteinExistence type="predicted"/>
<feature type="compositionally biased region" description="Polar residues" evidence="1">
    <location>
        <begin position="1"/>
        <end position="13"/>
    </location>
</feature>
<dbReference type="Proteomes" id="UP000177309">
    <property type="component" value="Unassembled WGS sequence"/>
</dbReference>
<dbReference type="AlphaFoldDB" id="A0A1F4TMN3"/>
<name>A0A1F4TMN3_UNCSA</name>
<evidence type="ECO:0000313" key="3">
    <source>
        <dbReference type="Proteomes" id="UP000177309"/>
    </source>
</evidence>
<evidence type="ECO:0000313" key="2">
    <source>
        <dbReference type="EMBL" id="OGC33829.1"/>
    </source>
</evidence>
<feature type="region of interest" description="Disordered" evidence="1">
    <location>
        <begin position="1"/>
        <end position="28"/>
    </location>
</feature>
<accession>A0A1F4TMN3</accession>
<organism evidence="2 3">
    <name type="scientific">candidate division WOR-1 bacterium RIFOXYC2_FULL_41_25</name>
    <dbReference type="NCBI Taxonomy" id="1802586"/>
    <lineage>
        <taxon>Bacteria</taxon>
        <taxon>Bacillati</taxon>
        <taxon>Saganbacteria</taxon>
    </lineage>
</organism>
<dbReference type="EMBL" id="MEUI01000027">
    <property type="protein sequence ID" value="OGC33829.1"/>
    <property type="molecule type" value="Genomic_DNA"/>
</dbReference>
<reference evidence="2 3" key="1">
    <citation type="journal article" date="2016" name="Nat. Commun.">
        <title>Thousands of microbial genomes shed light on interconnected biogeochemical processes in an aquifer system.</title>
        <authorList>
            <person name="Anantharaman K."/>
            <person name="Brown C.T."/>
            <person name="Hug L.A."/>
            <person name="Sharon I."/>
            <person name="Castelle C.J."/>
            <person name="Probst A.J."/>
            <person name="Thomas B.C."/>
            <person name="Singh A."/>
            <person name="Wilkins M.J."/>
            <person name="Karaoz U."/>
            <person name="Brodie E.L."/>
            <person name="Williams K.H."/>
            <person name="Hubbard S.S."/>
            <person name="Banfield J.F."/>
        </authorList>
    </citation>
    <scope>NUCLEOTIDE SEQUENCE [LARGE SCALE GENOMIC DNA]</scope>
</reference>
<comment type="caution">
    <text evidence="2">The sequence shown here is derived from an EMBL/GenBank/DDBJ whole genome shotgun (WGS) entry which is preliminary data.</text>
</comment>
<evidence type="ECO:0000256" key="1">
    <source>
        <dbReference type="SAM" id="MobiDB-lite"/>
    </source>
</evidence>
<protein>
    <submittedName>
        <fullName evidence="2">Uncharacterized protein</fullName>
    </submittedName>
</protein>
<gene>
    <name evidence="2" type="ORF">A2462_01905</name>
</gene>
<sequence length="259" mass="28275">MPSASKITPNRGPQINRKVDVRPQQPKRTPQVSLAKIVRALSEQGFYDVTLENGSEARFIYQSVHIPGESGGGYLGFALKDQASSRYTVYGRVATDFVGTGVQGGYNVIKGYRPEGQYQECQELAKDASTPIFVASGLKEGYKYVGSTLMGIAMRMAKSEGKRFFRISLSLADEFYETLGFSSIGGSAKLMASLVGDVPLPQAKISPKAGVLSDWRPTEQTDTVKQTQEKPGKFGWLSGVRQWWLGIFDPVQAELEASG</sequence>